<keyword evidence="2" id="KW-1185">Reference proteome</keyword>
<organism evidence="1 2">
    <name type="scientific">Dongia rigui</name>
    <dbReference type="NCBI Taxonomy" id="940149"/>
    <lineage>
        <taxon>Bacteria</taxon>
        <taxon>Pseudomonadati</taxon>
        <taxon>Pseudomonadota</taxon>
        <taxon>Alphaproteobacteria</taxon>
        <taxon>Rhodospirillales</taxon>
        <taxon>Dongiaceae</taxon>
        <taxon>Dongia</taxon>
    </lineage>
</organism>
<dbReference type="RefSeq" id="WP_320502315.1">
    <property type="nucleotide sequence ID" value="NZ_JAXCLX010000003.1"/>
</dbReference>
<protein>
    <submittedName>
        <fullName evidence="1">Uncharacterized protein</fullName>
    </submittedName>
</protein>
<dbReference type="Proteomes" id="UP001271769">
    <property type="component" value="Unassembled WGS sequence"/>
</dbReference>
<proteinExistence type="predicted"/>
<evidence type="ECO:0000313" key="1">
    <source>
        <dbReference type="EMBL" id="MDY0873844.1"/>
    </source>
</evidence>
<sequence>MTLFALLFVSALPRSGIAQEWEKADCARLAIQFDPGGTLSAQGADCWQLKSVKGRLEMINARAASSMFITTLYHVESLDAEIVRSDIKDFVGAIGMFTGTSAWSAPLPVSGYQVWKFQGALKIDPFWDTRCIAFSRYGGGDGDRFRHQVSGFSCIDPSVSARGMTDAEASDLLGRISQVH</sequence>
<name>A0ABU5E3S0_9PROT</name>
<comment type="caution">
    <text evidence="1">The sequence shown here is derived from an EMBL/GenBank/DDBJ whole genome shotgun (WGS) entry which is preliminary data.</text>
</comment>
<accession>A0ABU5E3S0</accession>
<reference evidence="1 2" key="1">
    <citation type="journal article" date="2013" name="Antonie Van Leeuwenhoek">
        <title>Dongia rigui sp. nov., isolated from freshwater of a large wetland in Korea.</title>
        <authorList>
            <person name="Baik K.S."/>
            <person name="Hwang Y.M."/>
            <person name="Choi J.S."/>
            <person name="Kwon J."/>
            <person name="Seong C.N."/>
        </authorList>
    </citation>
    <scope>NUCLEOTIDE SEQUENCE [LARGE SCALE GENOMIC DNA]</scope>
    <source>
        <strain evidence="1 2">04SU4-P</strain>
    </source>
</reference>
<dbReference type="EMBL" id="JAXCLX010000003">
    <property type="protein sequence ID" value="MDY0873844.1"/>
    <property type="molecule type" value="Genomic_DNA"/>
</dbReference>
<evidence type="ECO:0000313" key="2">
    <source>
        <dbReference type="Proteomes" id="UP001271769"/>
    </source>
</evidence>
<gene>
    <name evidence="1" type="ORF">SMD31_18030</name>
</gene>